<accession>A0A423IPQ9</accession>
<reference evidence="1 2" key="1">
    <citation type="submission" date="2016-10" db="EMBL/GenBank/DDBJ databases">
        <title>Comparative genome analysis of multiple Pseudomonas spp. focuses on biocontrol and plant growth promoting traits.</title>
        <authorList>
            <person name="Tao X.-Y."/>
            <person name="Taylor C.G."/>
        </authorList>
    </citation>
    <scope>NUCLEOTIDE SEQUENCE [LARGE SCALE GENOMIC DNA]</scope>
    <source>
        <strain evidence="1 2">48C10</strain>
    </source>
</reference>
<name>A0A423IPQ9_9PSED</name>
<dbReference type="RefSeq" id="WP_123720458.1">
    <property type="nucleotide sequence ID" value="NZ_MOBN01000021.1"/>
</dbReference>
<organism evidence="1 2">
    <name type="scientific">Pseudomonas lini</name>
    <dbReference type="NCBI Taxonomy" id="163011"/>
    <lineage>
        <taxon>Bacteria</taxon>
        <taxon>Pseudomonadati</taxon>
        <taxon>Pseudomonadota</taxon>
        <taxon>Gammaproteobacteria</taxon>
        <taxon>Pseudomonadales</taxon>
        <taxon>Pseudomonadaceae</taxon>
        <taxon>Pseudomonas</taxon>
    </lineage>
</organism>
<comment type="caution">
    <text evidence="1">The sequence shown here is derived from an EMBL/GenBank/DDBJ whole genome shotgun (WGS) entry which is preliminary data.</text>
</comment>
<dbReference type="AlphaFoldDB" id="A0A423IPQ9"/>
<gene>
    <name evidence="1" type="ORF">BK663_10880</name>
</gene>
<sequence>MLGASSSSSPAENPDKAVEFETLLSRAYSDATFQKINAVLDDETLLANDICTAVMQGVVKRLCGVEYRTNTKYCSAINESSADGLYTVVLNFGQDINTDGPMQAWEHGLTFQKVGNETILYQGWVSIFNLRQWLTGTSIGICSPMLGYSPARCVGNDINNFIKKIDNLKINLSASTNAEEFAKILCAPFMTYDIRAKECSVARLLFHNRDQFKCHWKYFHFQGEKPVEKKSACVIM</sequence>
<dbReference type="EMBL" id="MOBN01000021">
    <property type="protein sequence ID" value="RON27383.1"/>
    <property type="molecule type" value="Genomic_DNA"/>
</dbReference>
<proteinExistence type="predicted"/>
<evidence type="ECO:0000313" key="2">
    <source>
        <dbReference type="Proteomes" id="UP000284168"/>
    </source>
</evidence>
<evidence type="ECO:0000313" key="1">
    <source>
        <dbReference type="EMBL" id="RON27383.1"/>
    </source>
</evidence>
<protein>
    <submittedName>
        <fullName evidence="1">Uncharacterized protein</fullName>
    </submittedName>
</protein>
<dbReference type="Proteomes" id="UP000284168">
    <property type="component" value="Unassembled WGS sequence"/>
</dbReference>